<dbReference type="Pfam" id="PF00582">
    <property type="entry name" value="Usp"/>
    <property type="match status" value="1"/>
</dbReference>
<keyword evidence="4" id="KW-1185">Reference proteome</keyword>
<dbReference type="CDD" id="cd00293">
    <property type="entry name" value="USP-like"/>
    <property type="match status" value="1"/>
</dbReference>
<accession>A0ABW5K2E8</accession>
<comment type="caution">
    <text evidence="3">The sequence shown here is derived from an EMBL/GenBank/DDBJ whole genome shotgun (WGS) entry which is preliminary data.</text>
</comment>
<reference evidence="4" key="1">
    <citation type="journal article" date="2019" name="Int. J. Syst. Evol. Microbiol.">
        <title>The Global Catalogue of Microorganisms (GCM) 10K type strain sequencing project: providing services to taxonomists for standard genome sequencing and annotation.</title>
        <authorList>
            <consortium name="The Broad Institute Genomics Platform"/>
            <consortium name="The Broad Institute Genome Sequencing Center for Infectious Disease"/>
            <person name="Wu L."/>
            <person name="Ma J."/>
        </authorList>
    </citation>
    <scope>NUCLEOTIDE SEQUENCE [LARGE SCALE GENOMIC DNA]</scope>
    <source>
        <strain evidence="4">KCTC 42808</strain>
    </source>
</reference>
<gene>
    <name evidence="3" type="ORF">ACFSSB_11785</name>
</gene>
<evidence type="ECO:0000313" key="4">
    <source>
        <dbReference type="Proteomes" id="UP001597467"/>
    </source>
</evidence>
<dbReference type="SUPFAM" id="SSF52402">
    <property type="entry name" value="Adenine nucleotide alpha hydrolases-like"/>
    <property type="match status" value="2"/>
</dbReference>
<evidence type="ECO:0000256" key="1">
    <source>
        <dbReference type="ARBA" id="ARBA00008791"/>
    </source>
</evidence>
<feature type="domain" description="UspA" evidence="2">
    <location>
        <begin position="1"/>
        <end position="135"/>
    </location>
</feature>
<evidence type="ECO:0000259" key="2">
    <source>
        <dbReference type="Pfam" id="PF00582"/>
    </source>
</evidence>
<dbReference type="PANTHER" id="PTHR46268">
    <property type="entry name" value="STRESS RESPONSE PROTEIN NHAX"/>
    <property type="match status" value="1"/>
</dbReference>
<protein>
    <submittedName>
        <fullName evidence="3">Universal stress protein</fullName>
    </submittedName>
</protein>
<dbReference type="RefSeq" id="WP_379904451.1">
    <property type="nucleotide sequence ID" value="NZ_JBHULM010000011.1"/>
</dbReference>
<organism evidence="3 4">
    <name type="scientific">Lacinutrix gracilariae</name>
    <dbReference type="NCBI Taxonomy" id="1747198"/>
    <lineage>
        <taxon>Bacteria</taxon>
        <taxon>Pseudomonadati</taxon>
        <taxon>Bacteroidota</taxon>
        <taxon>Flavobacteriia</taxon>
        <taxon>Flavobacteriales</taxon>
        <taxon>Flavobacteriaceae</taxon>
        <taxon>Lacinutrix</taxon>
    </lineage>
</organism>
<dbReference type="EMBL" id="JBHULM010000011">
    <property type="protein sequence ID" value="MFD2543001.1"/>
    <property type="molecule type" value="Genomic_DNA"/>
</dbReference>
<dbReference type="PANTHER" id="PTHR46268:SF6">
    <property type="entry name" value="UNIVERSAL STRESS PROTEIN UP12"/>
    <property type="match status" value="1"/>
</dbReference>
<name>A0ABW5K2E8_9FLAO</name>
<dbReference type="InterPro" id="IPR006015">
    <property type="entry name" value="Universal_stress_UspA"/>
</dbReference>
<sequence>MKNILVPIGASKNAKNTLQYAIDFAEVMHADVYVFRSFSVAPKAGAIINVDSIVAREQVANVKEVVDQIDTKNVTVKIISAKGGVVDSIETINKELGVDLIIVGQRPNDLQESYYLGRTPGSIVKQTDIPVLIIPEDYAFTPIKKILTAIKSGVVSKKDALLPLEEVLITFKANMHLLQVKTQTFLPEDLEFYSELAALTSSYNSSENATLFQGVLEHLNKQNPDIICVFRRKRGFFKKLWEQNTIKKVDFESRVPLLVLKGAE</sequence>
<dbReference type="Gene3D" id="3.40.50.12370">
    <property type="match status" value="1"/>
</dbReference>
<proteinExistence type="inferred from homology"/>
<comment type="similarity">
    <text evidence="1">Belongs to the universal stress protein A family.</text>
</comment>
<evidence type="ECO:0000313" key="3">
    <source>
        <dbReference type="EMBL" id="MFD2543001.1"/>
    </source>
</evidence>
<dbReference type="Proteomes" id="UP001597467">
    <property type="component" value="Unassembled WGS sequence"/>
</dbReference>
<dbReference type="InterPro" id="IPR006016">
    <property type="entry name" value="UspA"/>
</dbReference>
<dbReference type="PRINTS" id="PR01438">
    <property type="entry name" value="UNVRSLSTRESS"/>
</dbReference>